<organism evidence="5 6">
    <name type="scientific">Sediminicurvatus halobius</name>
    <dbReference type="NCBI Taxonomy" id="2182432"/>
    <lineage>
        <taxon>Bacteria</taxon>
        <taxon>Pseudomonadati</taxon>
        <taxon>Pseudomonadota</taxon>
        <taxon>Gammaproteobacteria</taxon>
        <taxon>Chromatiales</taxon>
        <taxon>Ectothiorhodospiraceae</taxon>
        <taxon>Sediminicurvatus</taxon>
    </lineage>
</organism>
<dbReference type="Pfam" id="PF26109">
    <property type="entry name" value="WHD_BrxR"/>
    <property type="match status" value="1"/>
</dbReference>
<keyword evidence="6" id="KW-1185">Reference proteome</keyword>
<dbReference type="InterPro" id="IPR059019">
    <property type="entry name" value="WHD_CapW"/>
</dbReference>
<feature type="domain" description="WYL" evidence="2">
    <location>
        <begin position="141"/>
        <end position="207"/>
    </location>
</feature>
<feature type="domain" description="DNA-binding transcriptional repressor CapW C-terminal dimerisation" evidence="3">
    <location>
        <begin position="227"/>
        <end position="296"/>
    </location>
</feature>
<dbReference type="AlphaFoldDB" id="A0A2U2MWD9"/>
<protein>
    <submittedName>
        <fullName evidence="5">WYL domain-containing protein</fullName>
    </submittedName>
</protein>
<dbReference type="PROSITE" id="PS52050">
    <property type="entry name" value="WYL"/>
    <property type="match status" value="1"/>
</dbReference>
<dbReference type="PANTHER" id="PTHR34580:SF3">
    <property type="entry name" value="PROTEIN PAFB"/>
    <property type="match status" value="1"/>
</dbReference>
<comment type="caution">
    <text evidence="5">The sequence shown here is derived from an EMBL/GenBank/DDBJ whole genome shotgun (WGS) entry which is preliminary data.</text>
</comment>
<dbReference type="EMBL" id="QFFI01000045">
    <property type="protein sequence ID" value="PWG61181.1"/>
    <property type="molecule type" value="Genomic_DNA"/>
</dbReference>
<dbReference type="Proteomes" id="UP000245474">
    <property type="component" value="Unassembled WGS sequence"/>
</dbReference>
<accession>A0A2U2MWD9</accession>
<dbReference type="PIRSF" id="PIRSF015558">
    <property type="entry name" value="Txn_reg_DeoR_prd"/>
    <property type="match status" value="1"/>
</dbReference>
<dbReference type="InterPro" id="IPR026881">
    <property type="entry name" value="WYL_dom"/>
</dbReference>
<evidence type="ECO:0000259" key="3">
    <source>
        <dbReference type="Pfam" id="PF26107"/>
    </source>
</evidence>
<dbReference type="InterPro" id="IPR059020">
    <property type="entry name" value="CapW_CTD"/>
</dbReference>
<dbReference type="Pfam" id="PF26107">
    <property type="entry name" value="BrxR_CTD"/>
    <property type="match status" value="1"/>
</dbReference>
<feature type="domain" description="DNA-binding transcriptional repressor CapW winged helix-turn-helix" evidence="4">
    <location>
        <begin position="28"/>
        <end position="107"/>
    </location>
</feature>
<dbReference type="Pfam" id="PF13280">
    <property type="entry name" value="WYL"/>
    <property type="match status" value="1"/>
</dbReference>
<sequence>MSDAPPTSGDRKMSETPASSSQTHWGRERRLAFIDFRLLWERRLNRRDLKDFFGISTPQASADIQAYRRAAPKNMVYDASQKTYVATDDFEPAFVSGNASSYLGELQDVSTGHTAKNASFIGFAPDFGALPIPRRNVDRPTLIAILEAIREQRALEFLYQSMSSPEPSWRWISPHALASNGQRFHIRAYCHKRESFRDFVLSRVLEVGRYSGTRVTAEDDIDWSRRVTVRFAAHPELTEGQRRAIEREYDMDKGEKRVTVRAALAFYLLQRLNLDAESEKRSPVARQIVLLNPDELHEFRGSSL</sequence>
<name>A0A2U2MWD9_9GAMM</name>
<dbReference type="InterPro" id="IPR051534">
    <property type="entry name" value="CBASS_pafABC_assoc_protein"/>
</dbReference>
<proteinExistence type="predicted"/>
<feature type="region of interest" description="Disordered" evidence="1">
    <location>
        <begin position="1"/>
        <end position="23"/>
    </location>
</feature>
<evidence type="ECO:0000313" key="6">
    <source>
        <dbReference type="Proteomes" id="UP000245474"/>
    </source>
</evidence>
<reference evidence="5 6" key="1">
    <citation type="submission" date="2018-05" db="EMBL/GenBank/DDBJ databases">
        <title>Spiribacter halobius sp. nov., a moderately halophilic bacterium isolated from marine solar saltern.</title>
        <authorList>
            <person name="Zheng W.-S."/>
            <person name="Lu D.-C."/>
            <person name="Du Z.-J."/>
        </authorList>
    </citation>
    <scope>NUCLEOTIDE SEQUENCE [LARGE SCALE GENOMIC DNA]</scope>
    <source>
        <strain evidence="5 6">E85</strain>
    </source>
</reference>
<evidence type="ECO:0000313" key="5">
    <source>
        <dbReference type="EMBL" id="PWG61181.1"/>
    </source>
</evidence>
<dbReference type="InterPro" id="IPR016634">
    <property type="entry name" value="CapW-like"/>
</dbReference>
<evidence type="ECO:0000259" key="4">
    <source>
        <dbReference type="Pfam" id="PF26109"/>
    </source>
</evidence>
<gene>
    <name evidence="5" type="ORF">DEM34_17735</name>
</gene>
<dbReference type="PANTHER" id="PTHR34580">
    <property type="match status" value="1"/>
</dbReference>
<evidence type="ECO:0000256" key="1">
    <source>
        <dbReference type="SAM" id="MobiDB-lite"/>
    </source>
</evidence>
<evidence type="ECO:0000259" key="2">
    <source>
        <dbReference type="Pfam" id="PF13280"/>
    </source>
</evidence>